<reference evidence="2 3" key="1">
    <citation type="submission" date="2018-12" db="EMBL/GenBank/DDBJ databases">
        <authorList>
            <person name="Yang Y."/>
        </authorList>
    </citation>
    <scope>NUCLEOTIDE SEQUENCE [LARGE SCALE GENOMIC DNA]</scope>
    <source>
        <strain evidence="2 3">GSF71</strain>
    </source>
</reference>
<dbReference type="Proteomes" id="UP000280346">
    <property type="component" value="Unassembled WGS sequence"/>
</dbReference>
<accession>A0A3S0XLZ9</accession>
<protein>
    <submittedName>
        <fullName evidence="2">Uncharacterized protein</fullName>
    </submittedName>
</protein>
<name>A0A3S0XLZ9_9PROT</name>
<evidence type="ECO:0000313" key="2">
    <source>
        <dbReference type="EMBL" id="RUQ69339.1"/>
    </source>
</evidence>
<organism evidence="2 3">
    <name type="scientific">Azospirillum doebereinerae</name>
    <dbReference type="NCBI Taxonomy" id="92933"/>
    <lineage>
        <taxon>Bacteria</taxon>
        <taxon>Pseudomonadati</taxon>
        <taxon>Pseudomonadota</taxon>
        <taxon>Alphaproteobacteria</taxon>
        <taxon>Rhodospirillales</taxon>
        <taxon>Azospirillaceae</taxon>
        <taxon>Azospirillum</taxon>
    </lineage>
</organism>
<dbReference type="EMBL" id="RZIJ01000012">
    <property type="protein sequence ID" value="RUQ69339.1"/>
    <property type="molecule type" value="Genomic_DNA"/>
</dbReference>
<proteinExistence type="predicted"/>
<evidence type="ECO:0000256" key="1">
    <source>
        <dbReference type="SAM" id="SignalP"/>
    </source>
</evidence>
<dbReference type="AlphaFoldDB" id="A0A3S0XLZ9"/>
<keyword evidence="1" id="KW-0732">Signal</keyword>
<feature type="chain" id="PRO_5018628309" evidence="1">
    <location>
        <begin position="38"/>
        <end position="259"/>
    </location>
</feature>
<dbReference type="PROSITE" id="PS51318">
    <property type="entry name" value="TAT"/>
    <property type="match status" value="1"/>
</dbReference>
<keyword evidence="3" id="KW-1185">Reference proteome</keyword>
<evidence type="ECO:0000313" key="3">
    <source>
        <dbReference type="Proteomes" id="UP000280346"/>
    </source>
</evidence>
<comment type="caution">
    <text evidence="2">The sequence shown here is derived from an EMBL/GenBank/DDBJ whole genome shotgun (WGS) entry which is preliminary data.</text>
</comment>
<dbReference type="OrthoDB" id="7349193at2"/>
<feature type="signal peptide" evidence="1">
    <location>
        <begin position="1"/>
        <end position="37"/>
    </location>
</feature>
<sequence>MSRQRAALCLSFPSLTRAALLGALMAAPLALSAPAAAAPAKQPAAAAKPAKPAAAKTTAAKPGACYSRSEHAAEQLMRMHTEMMVVGLTCKSVVPEKNPFGLYQDFSVKNRAMLSSSEATLIGYYKKTGGNGTQKFDTFRTELANEVSRRAATIGIPQYCQTFVDRSIAAKELNADDLRILTSDEKNAGLMHLASKPLCDVQVVSVPDAPIAVAQASTGRAPAKATAAKAKAPAKAPAKAAAAKPKVVAAPAKQTVAAR</sequence>
<gene>
    <name evidence="2" type="ORF">EJ913_16355</name>
</gene>
<dbReference type="InterPro" id="IPR006311">
    <property type="entry name" value="TAT_signal"/>
</dbReference>
<dbReference type="RefSeq" id="WP_126999742.1">
    <property type="nucleotide sequence ID" value="NZ_JBNPXW010000028.1"/>
</dbReference>